<dbReference type="RefSeq" id="WP_303493595.1">
    <property type="nucleotide sequence ID" value="NZ_JAUOPB010000013.1"/>
</dbReference>
<dbReference type="AlphaFoldDB" id="A0AAW7XC66"/>
<keyword evidence="3 6" id="KW-0812">Transmembrane</keyword>
<feature type="transmembrane region" description="Helical" evidence="6">
    <location>
        <begin position="312"/>
        <end position="336"/>
    </location>
</feature>
<sequence>MSDLYLVFKNLTRNKLRLILSCFAIFIAFLLFGVLGSVQKVFDSGEEASSDTRLMVVNKINFTQPLPIAYVNKIKAIEGVASVTYANWFGGYYKEQKNMVPTFAVDQDTYFEVYNNFVVDPAQLQEWQNTRTGLMVGRVTANQWGWKVGDKISLSSNIFSQKTGGQTWEFNIVGIFDGENPQVDTSGALLHYKYFIETQTFGSDWVGWIPLNTTEAALNDSVANAIDEQFANSPAETKTSTEAQFAKAFIEQLGNIGFILTSVVSAAFFTILMIVANTMALAVSERTNEIAVLKTLGFSAKRIFGQVLSESLLLSIIGGLFGLGLAALLVTGAAQAPQLKSFLPTLMFPTEIWLKGFAYMLLLGFVTGFFPAYNAMKLNTIDALNRS</sequence>
<proteinExistence type="predicted"/>
<comment type="subcellular location">
    <subcellularLocation>
        <location evidence="1">Cell membrane</location>
        <topology evidence="1">Multi-pass membrane protein</topology>
    </subcellularLocation>
</comment>
<gene>
    <name evidence="9" type="ORF">Q4521_16895</name>
</gene>
<evidence type="ECO:0000256" key="6">
    <source>
        <dbReference type="SAM" id="Phobius"/>
    </source>
</evidence>
<protein>
    <submittedName>
        <fullName evidence="9">FtsX-like permease family protein</fullName>
    </submittedName>
</protein>
<evidence type="ECO:0000256" key="1">
    <source>
        <dbReference type="ARBA" id="ARBA00004651"/>
    </source>
</evidence>
<comment type="caution">
    <text evidence="9">The sequence shown here is derived from an EMBL/GenBank/DDBJ whole genome shotgun (WGS) entry which is preliminary data.</text>
</comment>
<name>A0AAW7XC66_9GAMM</name>
<dbReference type="GO" id="GO:0005886">
    <property type="term" value="C:plasma membrane"/>
    <property type="evidence" value="ECO:0007669"/>
    <property type="project" value="UniProtKB-SubCell"/>
</dbReference>
<evidence type="ECO:0000259" key="8">
    <source>
        <dbReference type="Pfam" id="PF12704"/>
    </source>
</evidence>
<dbReference type="PANTHER" id="PTHR43738:SF3">
    <property type="entry name" value="ABC TRANSPORTER PERMEASE"/>
    <property type="match status" value="1"/>
</dbReference>
<evidence type="ECO:0000256" key="5">
    <source>
        <dbReference type="ARBA" id="ARBA00023136"/>
    </source>
</evidence>
<accession>A0AAW7XC66</accession>
<dbReference type="Proteomes" id="UP001169760">
    <property type="component" value="Unassembled WGS sequence"/>
</dbReference>
<dbReference type="EMBL" id="JAUOPB010000013">
    <property type="protein sequence ID" value="MDO6424166.1"/>
    <property type="molecule type" value="Genomic_DNA"/>
</dbReference>
<dbReference type="InterPro" id="IPR025857">
    <property type="entry name" value="MacB_PCD"/>
</dbReference>
<feature type="transmembrane region" description="Helical" evidence="6">
    <location>
        <begin position="356"/>
        <end position="376"/>
    </location>
</feature>
<evidence type="ECO:0000313" key="9">
    <source>
        <dbReference type="EMBL" id="MDO6424166.1"/>
    </source>
</evidence>
<dbReference type="InterPro" id="IPR003838">
    <property type="entry name" value="ABC3_permease_C"/>
</dbReference>
<dbReference type="Pfam" id="PF02687">
    <property type="entry name" value="FtsX"/>
    <property type="match status" value="1"/>
</dbReference>
<evidence type="ECO:0000256" key="4">
    <source>
        <dbReference type="ARBA" id="ARBA00022989"/>
    </source>
</evidence>
<keyword evidence="4 6" id="KW-1133">Transmembrane helix</keyword>
<feature type="domain" description="MacB-like periplasmic core" evidence="8">
    <location>
        <begin position="24"/>
        <end position="227"/>
    </location>
</feature>
<evidence type="ECO:0000256" key="3">
    <source>
        <dbReference type="ARBA" id="ARBA00022692"/>
    </source>
</evidence>
<dbReference type="PANTHER" id="PTHR43738">
    <property type="entry name" value="ABC TRANSPORTER, MEMBRANE PROTEIN"/>
    <property type="match status" value="1"/>
</dbReference>
<evidence type="ECO:0000256" key="2">
    <source>
        <dbReference type="ARBA" id="ARBA00022475"/>
    </source>
</evidence>
<reference evidence="9" key="1">
    <citation type="submission" date="2023-07" db="EMBL/GenBank/DDBJ databases">
        <title>Genome content predicts the carbon catabolic preferences of heterotrophic bacteria.</title>
        <authorList>
            <person name="Gralka M."/>
        </authorList>
    </citation>
    <scope>NUCLEOTIDE SEQUENCE</scope>
    <source>
        <strain evidence="9">I3M17_2</strain>
    </source>
</reference>
<feature type="transmembrane region" description="Helical" evidence="6">
    <location>
        <begin position="256"/>
        <end position="276"/>
    </location>
</feature>
<organism evidence="9 10">
    <name type="scientific">Saccharophagus degradans</name>
    <dbReference type="NCBI Taxonomy" id="86304"/>
    <lineage>
        <taxon>Bacteria</taxon>
        <taxon>Pseudomonadati</taxon>
        <taxon>Pseudomonadota</taxon>
        <taxon>Gammaproteobacteria</taxon>
        <taxon>Cellvibrionales</taxon>
        <taxon>Cellvibrionaceae</taxon>
        <taxon>Saccharophagus</taxon>
    </lineage>
</organism>
<dbReference type="Pfam" id="PF12704">
    <property type="entry name" value="MacB_PCD"/>
    <property type="match status" value="1"/>
</dbReference>
<evidence type="ECO:0000259" key="7">
    <source>
        <dbReference type="Pfam" id="PF02687"/>
    </source>
</evidence>
<evidence type="ECO:0000313" key="10">
    <source>
        <dbReference type="Proteomes" id="UP001169760"/>
    </source>
</evidence>
<feature type="domain" description="ABC3 transporter permease C-terminal" evidence="7">
    <location>
        <begin position="265"/>
        <end position="379"/>
    </location>
</feature>
<keyword evidence="2" id="KW-1003">Cell membrane</keyword>
<dbReference type="InterPro" id="IPR051125">
    <property type="entry name" value="ABC-4/HrtB_transporter"/>
</dbReference>
<keyword evidence="5 6" id="KW-0472">Membrane</keyword>